<feature type="domain" description="Alpha-2-macroglobulin" evidence="2">
    <location>
        <begin position="1079"/>
        <end position="1179"/>
    </location>
</feature>
<dbReference type="PANTHER" id="PTHR40094">
    <property type="entry name" value="ALPHA-2-MACROGLOBULIN HOMOLOG"/>
    <property type="match status" value="1"/>
</dbReference>
<dbReference type="Proteomes" id="UP000236735">
    <property type="component" value="Unassembled WGS sequence"/>
</dbReference>
<dbReference type="InterPro" id="IPR051802">
    <property type="entry name" value="YfhM-like"/>
</dbReference>
<evidence type="ECO:0000313" key="4">
    <source>
        <dbReference type="Proteomes" id="UP000236735"/>
    </source>
</evidence>
<dbReference type="Gene3D" id="2.20.130.20">
    <property type="match status" value="1"/>
</dbReference>
<gene>
    <name evidence="3" type="ORF">SAMN05216354_1864</name>
</gene>
<evidence type="ECO:0000259" key="2">
    <source>
        <dbReference type="SMART" id="SM01360"/>
    </source>
</evidence>
<evidence type="ECO:0000313" key="3">
    <source>
        <dbReference type="EMBL" id="SEF84678.1"/>
    </source>
</evidence>
<dbReference type="Gene3D" id="1.50.10.20">
    <property type="match status" value="1"/>
</dbReference>
<dbReference type="Pfam" id="PF01835">
    <property type="entry name" value="MG2"/>
    <property type="match status" value="1"/>
</dbReference>
<dbReference type="InterPro" id="IPR002890">
    <property type="entry name" value="MG2"/>
</dbReference>
<dbReference type="InterPro" id="IPR001599">
    <property type="entry name" value="Macroglobln_a2"/>
</dbReference>
<comment type="similarity">
    <text evidence="1">Belongs to the protease inhibitor I39 (alpha-2-macroglobulin) family. Bacterial alpha-2-macroglobulin subfamily.</text>
</comment>
<dbReference type="RefSeq" id="WP_103915779.1">
    <property type="nucleotide sequence ID" value="NZ_FNUV01000004.1"/>
</dbReference>
<evidence type="ECO:0000256" key="1">
    <source>
        <dbReference type="ARBA" id="ARBA00010556"/>
    </source>
</evidence>
<protein>
    <submittedName>
        <fullName evidence="3">MG2 domain-containing protein</fullName>
    </submittedName>
</protein>
<organism evidence="3 4">
    <name type="scientific">Xylanibacter ruminicola</name>
    <name type="common">Prevotella ruminicola</name>
    <dbReference type="NCBI Taxonomy" id="839"/>
    <lineage>
        <taxon>Bacteria</taxon>
        <taxon>Pseudomonadati</taxon>
        <taxon>Bacteroidota</taxon>
        <taxon>Bacteroidia</taxon>
        <taxon>Bacteroidales</taxon>
        <taxon>Prevotellaceae</taxon>
        <taxon>Xylanibacter</taxon>
    </lineage>
</organism>
<dbReference type="InterPro" id="IPR008930">
    <property type="entry name" value="Terpenoid_cyclase/PrenylTrfase"/>
</dbReference>
<dbReference type="PANTHER" id="PTHR40094:SF1">
    <property type="entry name" value="UBIQUITIN DOMAIN-CONTAINING PROTEIN"/>
    <property type="match status" value="1"/>
</dbReference>
<proteinExistence type="inferred from homology"/>
<dbReference type="SUPFAM" id="SSF48239">
    <property type="entry name" value="Terpenoid cyclases/Protein prenyltransferases"/>
    <property type="match status" value="1"/>
</dbReference>
<sequence length="1823" mass="205748">MRRIFATLIILMMPLLIFGQSYASLWKKVKEAEEKDLPKTACEVLQKIVKKAEKGHDYGQLLKAELQSAQMMAEIAPDSLKPAIERMRQRAETEQNVVLKTVYQTVLYQVSRSNTPMELKAVKPQLTLELCEQLAKVKDKTYAPFVIEGVDSKLFGHDLLSVVGYALDEYKPLYEYYAKKGNRPAACITAARAYEYAPVEQIDSLINVYQDVPEIGELALVRYDRIRYDSDVPKAEKLAYIREALGKWGSWKRMGILRNAEQELINPQFQISFDHRVVRPQETQKVTLQELRNITGLTLTVYRLKANGDLKADIDSEEGYKKIVPLLDGIVDKVERQYTGRQDYELFEDSLTIGGLPIGVYMLEFTSSANTKPSRHLYYVTDVFTISEALPEGKGIRYVVVNATTGQPIAGAHLTIREQLSYNEYKTHEGVTDAKGEYIGKLDGERHRREVYAYTDTDKACPEMTQAGVYRYLDEDRQVNRTSVYTDRGIYRPGQTVHASALIYEVRNGFEHQVREHKPVKFVLRDANNKVVEEKQVLSDAYGVAAVDFTLPEKGLTGQFRIQVNGETLIIHVEEYKRPTFHVDFPEVKQAYAAGDTITVEGTALSYAGVPLQDAKVSYKVVRRAAFWWWSYSRYWDTEALNYSQEGEELLNEETITDQEGKFKVRMPLSLPESSSPMFYQFVVTADVTDVAGETRTGQLSLPLGNRKTALSVDMAEKILLEEKSTATFHLLNAAGQDLDAEVNYQIDGGSWQKARTNSPLSILNKKITSGKHTLDAICEGDTIRQEFVLFSLDDTKPATETDDWFYQSAAQFPNDGSAVTVQVGSSDKDVHLVYGLFAGTKIIEMGSKDMSNELLNLKLKYDEAYGDGLLLSFAWVKNGQCYTHTVRILRPLPDKHLSLEWATFRDRLTPGQKEEWTLKITDAEGRPADAQLMATLYDQSLNQIVKHQWSLQPDVLFSMPRTNWQYSMSYSRYDFVRKPWRGASTYEFDFSRFDERVLPSVYGYSLRRYSRGVMLESKGFDNSVDLAEVVGNGTKVFDVAAEPKMMEASIVADVELSVSSVEEEKTDDIQLREDLNETAFFYPQLTTDEKGQVALKFTLPESLTTWRFLGLAHTKDLCYGQIEATAVAQKDVMIQPNVPRFIREGDEATISARIFCSATPLGSSKTTSEKLLNGTVTLKLTDPETNAVVFEQKKNVKMKAGATVPVSFEVRPQGLSKGLLICQMTVSGKGFSDGEQHYLPVLPSTERVTVTLPITQHQAVTETIDLLKLVPADAQNTKLTLEYTNDPAWLMIQALPAIGQPIDDNAISQAASYYANSLGRYVISRYPQAKTAFALWKQEKGEDTSLTSALEKNQELKDLLLSETPWVMDADNETEQKQRLVDFFDDNLMQNRISTALGKLGKLQLSDGSWTWWQGMPGSFYMTVAVSEMLVRLNAMAGKQSDVENMLSSAFSFMGQKIVDEVKELKKQEKENHQVSFPSFKTLQWLYLVTLDGRQLPAEVQSANDYLLKLLKKDVKSQSIYEKALTAVILSKSDAKRALEYAQSLKEYTVYREEMGRYYDTPRAGYSWYDYKIPTQTVAIEALQRLVPEDQQTIDEMQRWLLQEKRTQAWDTPINSVNAVYAFLASRPLSLSNDALSVMKVDGKPMKMPKATAAIGYVKTDIPAESKTLTIDKKSEGTSWGAVYAQFTQATKDITDSGSALTVKREILPVSPAKGLAVGDRVKVRLTITADRDYDFVQVIDKRAACMEPVRQLSGYHSGSYCAPKDNATNYYFDCLSKGRHVIENEYYIDRPGTYETGTCSVECAYAPEFRTVTKSQTITVK</sequence>
<dbReference type="InterPro" id="IPR041246">
    <property type="entry name" value="Bact_MG10"/>
</dbReference>
<dbReference type="SMART" id="SM01360">
    <property type="entry name" value="A2M"/>
    <property type="match status" value="1"/>
</dbReference>
<reference evidence="3 4" key="1">
    <citation type="submission" date="2016-10" db="EMBL/GenBank/DDBJ databases">
        <authorList>
            <person name="de Groot N.N."/>
        </authorList>
    </citation>
    <scope>NUCLEOTIDE SEQUENCE [LARGE SCALE GENOMIC DNA]</scope>
    <source>
        <strain evidence="3 4">AR32</strain>
    </source>
</reference>
<dbReference type="GO" id="GO:0004866">
    <property type="term" value="F:endopeptidase inhibitor activity"/>
    <property type="evidence" value="ECO:0007669"/>
    <property type="project" value="InterPro"/>
</dbReference>
<accession>A0A1H5VCW4</accession>
<dbReference type="Gene3D" id="2.60.40.1930">
    <property type="match status" value="1"/>
</dbReference>
<dbReference type="EMBL" id="FNUV01000004">
    <property type="protein sequence ID" value="SEF84678.1"/>
    <property type="molecule type" value="Genomic_DNA"/>
</dbReference>
<name>A0A1H5VCW4_XYLRU</name>
<dbReference type="Pfam" id="PF00207">
    <property type="entry name" value="A2M"/>
    <property type="match status" value="1"/>
</dbReference>
<dbReference type="Pfam" id="PF17973">
    <property type="entry name" value="bMG10"/>
    <property type="match status" value="1"/>
</dbReference>